<dbReference type="VEuPathDB" id="FungiDB:H310_08535"/>
<organism evidence="2">
    <name type="scientific">Aphanomyces invadans</name>
    <dbReference type="NCBI Taxonomy" id="157072"/>
    <lineage>
        <taxon>Eukaryota</taxon>
        <taxon>Sar</taxon>
        <taxon>Stramenopiles</taxon>
        <taxon>Oomycota</taxon>
        <taxon>Saprolegniomycetes</taxon>
        <taxon>Saprolegniales</taxon>
        <taxon>Verrucalvaceae</taxon>
        <taxon>Aphanomyces</taxon>
    </lineage>
</organism>
<evidence type="ECO:0000256" key="1">
    <source>
        <dbReference type="SAM" id="MobiDB-lite"/>
    </source>
</evidence>
<dbReference type="EMBL" id="KI913968">
    <property type="protein sequence ID" value="ETV99126.1"/>
    <property type="molecule type" value="Genomic_DNA"/>
</dbReference>
<proteinExistence type="predicted"/>
<protein>
    <submittedName>
        <fullName evidence="2">Uncharacterized protein</fullName>
    </submittedName>
</protein>
<gene>
    <name evidence="2" type="ORF">H310_08535</name>
</gene>
<dbReference type="GeneID" id="20085585"/>
<evidence type="ECO:0000313" key="2">
    <source>
        <dbReference type="EMBL" id="ETV99126.1"/>
    </source>
</evidence>
<reference evidence="2" key="1">
    <citation type="submission" date="2013-12" db="EMBL/GenBank/DDBJ databases">
        <title>The Genome Sequence of Aphanomyces invadans NJM9701.</title>
        <authorList>
            <consortium name="The Broad Institute Genomics Platform"/>
            <person name="Russ C."/>
            <person name="Tyler B."/>
            <person name="van West P."/>
            <person name="Dieguez-Uribeondo J."/>
            <person name="Young S.K."/>
            <person name="Zeng Q."/>
            <person name="Gargeya S."/>
            <person name="Fitzgerald M."/>
            <person name="Abouelleil A."/>
            <person name="Alvarado L."/>
            <person name="Chapman S.B."/>
            <person name="Gainer-Dewar J."/>
            <person name="Goldberg J."/>
            <person name="Griggs A."/>
            <person name="Gujja S."/>
            <person name="Hansen M."/>
            <person name="Howarth C."/>
            <person name="Imamovic A."/>
            <person name="Ireland A."/>
            <person name="Larimer J."/>
            <person name="McCowan C."/>
            <person name="Murphy C."/>
            <person name="Pearson M."/>
            <person name="Poon T.W."/>
            <person name="Priest M."/>
            <person name="Roberts A."/>
            <person name="Saif S."/>
            <person name="Shea T."/>
            <person name="Sykes S."/>
            <person name="Wortman J."/>
            <person name="Nusbaum C."/>
            <person name="Birren B."/>
        </authorList>
    </citation>
    <scope>NUCLEOTIDE SEQUENCE [LARGE SCALE GENOMIC DNA]</scope>
    <source>
        <strain evidence="2">NJM9701</strain>
    </source>
</reference>
<dbReference type="OrthoDB" id="87317at2759"/>
<sequence>MQQSHRRPVPLYDDAQPSKPCAPPTMAPPRTWRRFLRLFSISAKLHPTQVVVSRRGCDKCAQRRRGPARIVPDVIPVVVAYKVVDWASMRKHAIIVGGGPVPFYPTQIEWHRQLRQRSVVLDTIDEESRSTCEACLSHHLCQTVPCVSITLR</sequence>
<name>A0A024TZP8_9STRA</name>
<dbReference type="RefSeq" id="XP_008872554.1">
    <property type="nucleotide sequence ID" value="XM_008874332.1"/>
</dbReference>
<accession>A0A024TZP8</accession>
<feature type="region of interest" description="Disordered" evidence="1">
    <location>
        <begin position="1"/>
        <end position="26"/>
    </location>
</feature>
<dbReference type="AlphaFoldDB" id="A0A024TZP8"/>